<dbReference type="AlphaFoldDB" id="A0A418WGZ2"/>
<proteinExistence type="inferred from homology"/>
<dbReference type="PANTHER" id="PTHR44196">
    <property type="entry name" value="DEHYDROGENASE/REDUCTASE SDR FAMILY MEMBER 7B"/>
    <property type="match status" value="1"/>
</dbReference>
<dbReference type="InterPro" id="IPR002347">
    <property type="entry name" value="SDR_fam"/>
</dbReference>
<dbReference type="OrthoDB" id="335726at2"/>
<dbReference type="PRINTS" id="PR00080">
    <property type="entry name" value="SDRFAMILY"/>
</dbReference>
<comment type="caution">
    <text evidence="4">The sequence shown here is derived from an EMBL/GenBank/DDBJ whole genome shotgun (WGS) entry which is preliminary data.</text>
</comment>
<dbReference type="InterPro" id="IPR020904">
    <property type="entry name" value="Sc_DH/Rdtase_CS"/>
</dbReference>
<keyword evidence="5" id="KW-1185">Reference proteome</keyword>
<gene>
    <name evidence="4" type="ORF">D3874_21630</name>
</gene>
<dbReference type="PANTHER" id="PTHR44196:SF2">
    <property type="entry name" value="SHORT-CHAIN DEHYDROGENASE-RELATED"/>
    <property type="match status" value="1"/>
</dbReference>
<comment type="similarity">
    <text evidence="1 3">Belongs to the short-chain dehydrogenases/reductases (SDR) family.</text>
</comment>
<dbReference type="GO" id="GO:0016020">
    <property type="term" value="C:membrane"/>
    <property type="evidence" value="ECO:0007669"/>
    <property type="project" value="TreeGrafter"/>
</dbReference>
<dbReference type="SUPFAM" id="SSF51735">
    <property type="entry name" value="NAD(P)-binding Rossmann-fold domains"/>
    <property type="match status" value="1"/>
</dbReference>
<dbReference type="PROSITE" id="PS00061">
    <property type="entry name" value="ADH_SHORT"/>
    <property type="match status" value="1"/>
</dbReference>
<evidence type="ECO:0000256" key="1">
    <source>
        <dbReference type="ARBA" id="ARBA00006484"/>
    </source>
</evidence>
<reference evidence="4 5" key="1">
    <citation type="submission" date="2018-09" db="EMBL/GenBank/DDBJ databases">
        <authorList>
            <person name="Zhu H."/>
        </authorList>
    </citation>
    <scope>NUCLEOTIDE SEQUENCE [LARGE SCALE GENOMIC DNA]</scope>
    <source>
        <strain evidence="4 5">K1W22B-8</strain>
    </source>
</reference>
<dbReference type="InterPro" id="IPR036291">
    <property type="entry name" value="NAD(P)-bd_dom_sf"/>
</dbReference>
<evidence type="ECO:0000256" key="3">
    <source>
        <dbReference type="RuleBase" id="RU000363"/>
    </source>
</evidence>
<evidence type="ECO:0000313" key="5">
    <source>
        <dbReference type="Proteomes" id="UP000284605"/>
    </source>
</evidence>
<sequence>MGKAEGVGRTALITGASAGLGTAFAQALAGRGFDLILTARRLDRLEATAQAVQAVHGVKVTVIAADLADPAAPAALVEAIRARGLKVDMLVNNAGYGIPAAFEKTTWEAQRDLIQVLVTALAELTHRLLPDMLAQRWGRIINVGSLAVFAPAIPGSTLYAGAKAFVVRFSEFLGAEVAGRGVHVLATCPGFTRTEFHEAAAMTAVTKAIPDWQWQSAEAVVEEAVKAVMAGRETVLINGTANRVTAGVLKYLPGFLVRRVAARHPLARRAANAAFEE</sequence>
<evidence type="ECO:0000313" key="4">
    <source>
        <dbReference type="EMBL" id="RJF89250.1"/>
    </source>
</evidence>
<name>A0A418WGZ2_9PROT</name>
<dbReference type="EMBL" id="QYUK01000011">
    <property type="protein sequence ID" value="RJF89250.1"/>
    <property type="molecule type" value="Genomic_DNA"/>
</dbReference>
<dbReference type="Gene3D" id="3.40.50.720">
    <property type="entry name" value="NAD(P)-binding Rossmann-like Domain"/>
    <property type="match status" value="1"/>
</dbReference>
<dbReference type="PRINTS" id="PR00081">
    <property type="entry name" value="GDHRDH"/>
</dbReference>
<organism evidence="4 5">
    <name type="scientific">Oleomonas cavernae</name>
    <dbReference type="NCBI Taxonomy" id="2320859"/>
    <lineage>
        <taxon>Bacteria</taxon>
        <taxon>Pseudomonadati</taxon>
        <taxon>Pseudomonadota</taxon>
        <taxon>Alphaproteobacteria</taxon>
        <taxon>Acetobacterales</taxon>
        <taxon>Acetobacteraceae</taxon>
        <taxon>Oleomonas</taxon>
    </lineage>
</organism>
<dbReference type="CDD" id="cd05233">
    <property type="entry name" value="SDR_c"/>
    <property type="match status" value="1"/>
</dbReference>
<keyword evidence="2" id="KW-0560">Oxidoreductase</keyword>
<dbReference type="PIRSF" id="PIRSF000126">
    <property type="entry name" value="11-beta-HSD1"/>
    <property type="match status" value="1"/>
</dbReference>
<dbReference type="Proteomes" id="UP000284605">
    <property type="component" value="Unassembled WGS sequence"/>
</dbReference>
<dbReference type="Pfam" id="PF00106">
    <property type="entry name" value="adh_short"/>
    <property type="match status" value="1"/>
</dbReference>
<evidence type="ECO:0000256" key="2">
    <source>
        <dbReference type="ARBA" id="ARBA00023002"/>
    </source>
</evidence>
<dbReference type="RefSeq" id="WP_119780766.1">
    <property type="nucleotide sequence ID" value="NZ_QYUK01000011.1"/>
</dbReference>
<protein>
    <submittedName>
        <fullName evidence="4">SDR family oxidoreductase</fullName>
    </submittedName>
</protein>
<accession>A0A418WGZ2</accession>
<dbReference type="GO" id="GO:0016491">
    <property type="term" value="F:oxidoreductase activity"/>
    <property type="evidence" value="ECO:0007669"/>
    <property type="project" value="UniProtKB-KW"/>
</dbReference>